<dbReference type="EMBL" id="KZ819322">
    <property type="protein sequence ID" value="PWN23385.1"/>
    <property type="molecule type" value="Genomic_DNA"/>
</dbReference>
<name>A0A316UJJ8_9BASI</name>
<accession>A0A316UJJ8</accession>
<sequence>MLAVVECEVGSVEKKERQRFSGTRCGLYIYIQRCLGAQCWCFQSLPRWEVGRGSVWHLHPRANATTPFQGPRQGYASSCFQMIEAVPLVGWTPLPRHASPSSTHADYVPVLSPPGHRQRHRAGGTSSGIAARPRTSKGGTSDKRPCARPYALPRSLAPSLPTNTAAEVGDSATSDAAGSRQLNSAGRRAGRQDRNSVLTAQGKARTEAQREGQTSVGLDTRSRALIPFAKARSGGCGLSFYAYENDKYA</sequence>
<keyword evidence="3" id="KW-1185">Reference proteome</keyword>
<organism evidence="2 3">
    <name type="scientific">Pseudomicrostroma glucosiphilum</name>
    <dbReference type="NCBI Taxonomy" id="1684307"/>
    <lineage>
        <taxon>Eukaryota</taxon>
        <taxon>Fungi</taxon>
        <taxon>Dikarya</taxon>
        <taxon>Basidiomycota</taxon>
        <taxon>Ustilaginomycotina</taxon>
        <taxon>Exobasidiomycetes</taxon>
        <taxon>Microstromatales</taxon>
        <taxon>Microstromatales incertae sedis</taxon>
        <taxon>Pseudomicrostroma</taxon>
    </lineage>
</organism>
<gene>
    <name evidence="2" type="ORF">BCV69DRAFT_117699</name>
</gene>
<dbReference type="RefSeq" id="XP_025350545.1">
    <property type="nucleotide sequence ID" value="XM_025489132.1"/>
</dbReference>
<protein>
    <submittedName>
        <fullName evidence="2">Uncharacterized protein</fullName>
    </submittedName>
</protein>
<dbReference type="AlphaFoldDB" id="A0A316UJJ8"/>
<dbReference type="GeneID" id="37010866"/>
<feature type="region of interest" description="Disordered" evidence="1">
    <location>
        <begin position="99"/>
        <end position="218"/>
    </location>
</feature>
<evidence type="ECO:0000313" key="2">
    <source>
        <dbReference type="EMBL" id="PWN23385.1"/>
    </source>
</evidence>
<reference evidence="2 3" key="1">
    <citation type="journal article" date="2018" name="Mol. Biol. Evol.">
        <title>Broad Genomic Sampling Reveals a Smut Pathogenic Ancestry of the Fungal Clade Ustilaginomycotina.</title>
        <authorList>
            <person name="Kijpornyongpan T."/>
            <person name="Mondo S.J."/>
            <person name="Barry K."/>
            <person name="Sandor L."/>
            <person name="Lee J."/>
            <person name="Lipzen A."/>
            <person name="Pangilinan J."/>
            <person name="LaButti K."/>
            <person name="Hainaut M."/>
            <person name="Henrissat B."/>
            <person name="Grigoriev I.V."/>
            <person name="Spatafora J.W."/>
            <person name="Aime M.C."/>
        </authorList>
    </citation>
    <scope>NUCLEOTIDE SEQUENCE [LARGE SCALE GENOMIC DNA]</scope>
    <source>
        <strain evidence="2 3">MCA 4718</strain>
    </source>
</reference>
<feature type="compositionally biased region" description="Polar residues" evidence="1">
    <location>
        <begin position="160"/>
        <end position="184"/>
    </location>
</feature>
<dbReference type="Proteomes" id="UP000245942">
    <property type="component" value="Unassembled WGS sequence"/>
</dbReference>
<evidence type="ECO:0000256" key="1">
    <source>
        <dbReference type="SAM" id="MobiDB-lite"/>
    </source>
</evidence>
<evidence type="ECO:0000313" key="3">
    <source>
        <dbReference type="Proteomes" id="UP000245942"/>
    </source>
</evidence>
<proteinExistence type="predicted"/>